<accession>A0A1F7WIZ6</accession>
<comment type="caution">
    <text evidence="3">The sequence shown here is derived from an EMBL/GenBank/DDBJ whole genome shotgun (WGS) entry which is preliminary data.</text>
</comment>
<keyword evidence="2" id="KW-1133">Transmembrane helix</keyword>
<keyword evidence="2" id="KW-0812">Transmembrane</keyword>
<dbReference type="Gene3D" id="2.40.260.10">
    <property type="entry name" value="Sortase"/>
    <property type="match status" value="1"/>
</dbReference>
<evidence type="ECO:0000313" key="4">
    <source>
        <dbReference type="Proteomes" id="UP000176198"/>
    </source>
</evidence>
<keyword evidence="1" id="KW-0378">Hydrolase</keyword>
<evidence type="ECO:0008006" key="5">
    <source>
        <dbReference type="Google" id="ProtNLM"/>
    </source>
</evidence>
<organism evidence="3 4">
    <name type="scientific">Candidatus Woesebacteria bacterium GWA1_41_8</name>
    <dbReference type="NCBI Taxonomy" id="1802471"/>
    <lineage>
        <taxon>Bacteria</taxon>
        <taxon>Candidatus Woeseibacteriota</taxon>
    </lineage>
</organism>
<dbReference type="Proteomes" id="UP000176198">
    <property type="component" value="Unassembled WGS sequence"/>
</dbReference>
<dbReference type="SUPFAM" id="SSF63817">
    <property type="entry name" value="Sortase"/>
    <property type="match status" value="1"/>
</dbReference>
<keyword evidence="2" id="KW-0472">Membrane</keyword>
<dbReference type="InterPro" id="IPR005754">
    <property type="entry name" value="Sortase"/>
</dbReference>
<dbReference type="STRING" id="1802471.A2115_01675"/>
<reference evidence="3 4" key="1">
    <citation type="journal article" date="2016" name="Nat. Commun.">
        <title>Thousands of microbial genomes shed light on interconnected biogeochemical processes in an aquifer system.</title>
        <authorList>
            <person name="Anantharaman K."/>
            <person name="Brown C.T."/>
            <person name="Hug L.A."/>
            <person name="Sharon I."/>
            <person name="Castelle C.J."/>
            <person name="Probst A.J."/>
            <person name="Thomas B.C."/>
            <person name="Singh A."/>
            <person name="Wilkins M.J."/>
            <person name="Karaoz U."/>
            <person name="Brodie E.L."/>
            <person name="Williams K.H."/>
            <person name="Hubbard S.S."/>
            <person name="Banfield J.F."/>
        </authorList>
    </citation>
    <scope>NUCLEOTIDE SEQUENCE [LARGE SCALE GENOMIC DNA]</scope>
</reference>
<dbReference type="InterPro" id="IPR023365">
    <property type="entry name" value="Sortase_dom-sf"/>
</dbReference>
<evidence type="ECO:0000256" key="1">
    <source>
        <dbReference type="ARBA" id="ARBA00022801"/>
    </source>
</evidence>
<feature type="transmembrane region" description="Helical" evidence="2">
    <location>
        <begin position="18"/>
        <end position="39"/>
    </location>
</feature>
<name>A0A1F7WIZ6_9BACT</name>
<proteinExistence type="predicted"/>
<dbReference type="NCBIfam" id="TIGR01076">
    <property type="entry name" value="sortase_fam"/>
    <property type="match status" value="1"/>
</dbReference>
<gene>
    <name evidence="3" type="ORF">A2115_01675</name>
</gene>
<dbReference type="GO" id="GO:0016787">
    <property type="term" value="F:hydrolase activity"/>
    <property type="evidence" value="ECO:0007669"/>
    <property type="project" value="UniProtKB-KW"/>
</dbReference>
<protein>
    <recommendedName>
        <fullName evidence="5">Sortase</fullName>
    </recommendedName>
</protein>
<evidence type="ECO:0000256" key="2">
    <source>
        <dbReference type="SAM" id="Phobius"/>
    </source>
</evidence>
<dbReference type="EMBL" id="MGFJ01000014">
    <property type="protein sequence ID" value="OGM02770.1"/>
    <property type="molecule type" value="Genomic_DNA"/>
</dbReference>
<dbReference type="Pfam" id="PF04203">
    <property type="entry name" value="Sortase"/>
    <property type="match status" value="1"/>
</dbReference>
<dbReference type="AlphaFoldDB" id="A0A1F7WIZ6"/>
<sequence length="241" mass="27291">MIRVVEVEQEVRKKRVKLIAFFMAFSGILIIGATLYPIVSYEWMARYKYPLLVSPVSDNDKADYYNKGVDYTRASNWFAREANYQASKSPAVEFYTLSIPKLKIDSAIVATNSDDLSQHLAQYPGTAEPGMVGNTVIFGHSVLPIFFNPKNYISIFSTLYKLDIGDEITVSYDGINYTYKVQDMFEVRPVDVQVLDQAADTSYLELITCTPPGDPRKPKRLVVRAKIVPVQKESKNEILGY</sequence>
<evidence type="ECO:0000313" key="3">
    <source>
        <dbReference type="EMBL" id="OGM02770.1"/>
    </source>
</evidence>